<keyword evidence="4" id="KW-1185">Reference proteome</keyword>
<comment type="caution">
    <text evidence="3">The sequence shown here is derived from an EMBL/GenBank/DDBJ whole genome shotgun (WGS) entry which is preliminary data.</text>
</comment>
<evidence type="ECO:0000259" key="2">
    <source>
        <dbReference type="Pfam" id="PF07811"/>
    </source>
</evidence>
<sequence length="133" mass="13301">MTRIDKPPDGADEGSATVELVIATPALMLMLLIVVQAGLWGIAAYTAHAAAGEAVTALRTADGTADDAATVALESVNDLGGGLNGLDITTGRDDASATVTLSGTAVELIPGLTLPVTVTQTAPVEAEFETEPA</sequence>
<proteinExistence type="predicted"/>
<evidence type="ECO:0000313" key="4">
    <source>
        <dbReference type="Proteomes" id="UP000308760"/>
    </source>
</evidence>
<evidence type="ECO:0000256" key="1">
    <source>
        <dbReference type="SAM" id="Phobius"/>
    </source>
</evidence>
<keyword evidence="1" id="KW-0472">Membrane</keyword>
<dbReference type="EMBL" id="STGY01000073">
    <property type="protein sequence ID" value="THV35680.1"/>
    <property type="molecule type" value="Genomic_DNA"/>
</dbReference>
<dbReference type="Proteomes" id="UP000308760">
    <property type="component" value="Unassembled WGS sequence"/>
</dbReference>
<gene>
    <name evidence="3" type="ORF">FAB82_22660</name>
</gene>
<protein>
    <submittedName>
        <fullName evidence="3">Pilus assembly protein</fullName>
    </submittedName>
</protein>
<dbReference type="Pfam" id="PF07811">
    <property type="entry name" value="TadE"/>
    <property type="match status" value="1"/>
</dbReference>
<feature type="domain" description="TadE-like" evidence="2">
    <location>
        <begin position="14"/>
        <end position="55"/>
    </location>
</feature>
<evidence type="ECO:0000313" key="3">
    <source>
        <dbReference type="EMBL" id="THV35680.1"/>
    </source>
</evidence>
<dbReference type="InterPro" id="IPR012495">
    <property type="entry name" value="TadE-like_dom"/>
</dbReference>
<reference evidence="3 4" key="2">
    <citation type="submission" date="2019-05" db="EMBL/GenBank/DDBJ databases">
        <title>Glycomyces buryatensis sp. nov.</title>
        <authorList>
            <person name="Nikitina E."/>
        </authorList>
    </citation>
    <scope>NUCLEOTIDE SEQUENCE [LARGE SCALE GENOMIC DNA]</scope>
    <source>
        <strain evidence="3 4">18</strain>
    </source>
</reference>
<dbReference type="AlphaFoldDB" id="A0A4S8PVT4"/>
<feature type="transmembrane region" description="Helical" evidence="1">
    <location>
        <begin position="20"/>
        <end position="42"/>
    </location>
</feature>
<reference evidence="4" key="1">
    <citation type="submission" date="2019-04" db="EMBL/GenBank/DDBJ databases">
        <title>Nocardioides xinjiangensis sp. nov.</title>
        <authorList>
            <person name="Liu S."/>
        </authorList>
    </citation>
    <scope>NUCLEOTIDE SEQUENCE [LARGE SCALE GENOMIC DNA]</scope>
    <source>
        <strain evidence="4">18</strain>
    </source>
</reference>
<dbReference type="RefSeq" id="WP_136536837.1">
    <property type="nucleotide sequence ID" value="NZ_STGY01000073.1"/>
</dbReference>
<name>A0A4S8PVT4_9ACTN</name>
<keyword evidence="1" id="KW-1133">Transmembrane helix</keyword>
<keyword evidence="1" id="KW-0812">Transmembrane</keyword>
<accession>A0A4S8PVT4</accession>
<organism evidence="3 4">
    <name type="scientific">Glycomyces buryatensis</name>
    <dbReference type="NCBI Taxonomy" id="2570927"/>
    <lineage>
        <taxon>Bacteria</taxon>
        <taxon>Bacillati</taxon>
        <taxon>Actinomycetota</taxon>
        <taxon>Actinomycetes</taxon>
        <taxon>Glycomycetales</taxon>
        <taxon>Glycomycetaceae</taxon>
        <taxon>Glycomyces</taxon>
    </lineage>
</organism>